<gene>
    <name evidence="1" type="ORF">GK091_21100</name>
</gene>
<dbReference type="Proteomes" id="UP000477386">
    <property type="component" value="Unassembled WGS sequence"/>
</dbReference>
<dbReference type="EMBL" id="JAAGNZ010000002">
    <property type="protein sequence ID" value="NEU69398.1"/>
    <property type="molecule type" value="Genomic_DNA"/>
</dbReference>
<protein>
    <recommendedName>
        <fullName evidence="3">DNA/RNA non-specific endonuclease</fullName>
    </recommendedName>
</protein>
<dbReference type="AlphaFoldDB" id="A0A6M0IM98"/>
<evidence type="ECO:0008006" key="3">
    <source>
        <dbReference type="Google" id="ProtNLM"/>
    </source>
</evidence>
<accession>A0A6M0IM98</accession>
<organism evidence="1 2">
    <name type="scientific">Spirosoma agri</name>
    <dbReference type="NCBI Taxonomy" id="1987381"/>
    <lineage>
        <taxon>Bacteria</taxon>
        <taxon>Pseudomonadati</taxon>
        <taxon>Bacteroidota</taxon>
        <taxon>Cytophagia</taxon>
        <taxon>Cytophagales</taxon>
        <taxon>Cytophagaceae</taxon>
        <taxon>Spirosoma</taxon>
    </lineage>
</organism>
<comment type="caution">
    <text evidence="1">The sequence shown here is derived from an EMBL/GenBank/DDBJ whole genome shotgun (WGS) entry which is preliminary data.</text>
</comment>
<evidence type="ECO:0000313" key="1">
    <source>
        <dbReference type="EMBL" id="NEU69398.1"/>
    </source>
</evidence>
<name>A0A6M0IM98_9BACT</name>
<reference evidence="1 2" key="1">
    <citation type="submission" date="2020-02" db="EMBL/GenBank/DDBJ databases">
        <title>Draft genome sequence of two Spirosoma agri KCTC 52727 and Spirosoma terrae KCTC 52035.</title>
        <authorList>
            <person name="Rojas J."/>
            <person name="Ambika Manirajan B."/>
            <person name="Ratering S."/>
            <person name="Suarez C."/>
            <person name="Schnell S."/>
        </authorList>
    </citation>
    <scope>NUCLEOTIDE SEQUENCE [LARGE SCALE GENOMIC DNA]</scope>
    <source>
        <strain evidence="1 2">KCTC 52727</strain>
    </source>
</reference>
<evidence type="ECO:0000313" key="2">
    <source>
        <dbReference type="Proteomes" id="UP000477386"/>
    </source>
</evidence>
<keyword evidence="2" id="KW-1185">Reference proteome</keyword>
<proteinExistence type="predicted"/>
<dbReference type="RefSeq" id="WP_164041859.1">
    <property type="nucleotide sequence ID" value="NZ_JAAGNZ010000002.1"/>
</dbReference>
<sequence>MATYSFIQTLPHHASPADYQRRVIPDLISIWLGEYDHLTSDNDVIETRSGTFSYLFDIACSRLIAAWGFSTGKNMEPRPKARMADAPLGGGPLYHRGHAIPHTLGGPTDINLVPQLGSVNVGPFRALEREAVATPGALYFTYWIYRAQDTDSQRPLWVEQGLSKPGMPLEVRRHPN</sequence>